<dbReference type="InterPro" id="IPR012337">
    <property type="entry name" value="RNaseH-like_sf"/>
</dbReference>
<name>A0ABR2B5W5_9ROSI</name>
<keyword evidence="4" id="KW-1185">Reference proteome</keyword>
<evidence type="ECO:0000313" key="3">
    <source>
        <dbReference type="EMBL" id="KAK8501622.1"/>
    </source>
</evidence>
<dbReference type="CDD" id="cd06222">
    <property type="entry name" value="RNase_H_like"/>
    <property type="match status" value="1"/>
</dbReference>
<dbReference type="Proteomes" id="UP001472677">
    <property type="component" value="Unassembled WGS sequence"/>
</dbReference>
<feature type="domain" description="Reverse transcriptase zinc-binding" evidence="2">
    <location>
        <begin position="194"/>
        <end position="244"/>
    </location>
</feature>
<reference evidence="3 4" key="1">
    <citation type="journal article" date="2024" name="G3 (Bethesda)">
        <title>Genome assembly of Hibiscus sabdariffa L. provides insights into metabolisms of medicinal natural products.</title>
        <authorList>
            <person name="Kim T."/>
        </authorList>
    </citation>
    <scope>NUCLEOTIDE SEQUENCE [LARGE SCALE GENOMIC DNA]</scope>
    <source>
        <strain evidence="3">TK-2024</strain>
        <tissue evidence="3">Old leaves</tissue>
    </source>
</reference>
<dbReference type="InterPro" id="IPR044730">
    <property type="entry name" value="RNase_H-like_dom_plant"/>
</dbReference>
<comment type="caution">
    <text evidence="3">The sequence shown here is derived from an EMBL/GenBank/DDBJ whole genome shotgun (WGS) entry which is preliminary data.</text>
</comment>
<gene>
    <name evidence="3" type="ORF">V6N12_034022</name>
</gene>
<dbReference type="PANTHER" id="PTHR47723">
    <property type="entry name" value="OS05G0353850 PROTEIN"/>
    <property type="match status" value="1"/>
</dbReference>
<organism evidence="3 4">
    <name type="scientific">Hibiscus sabdariffa</name>
    <name type="common">roselle</name>
    <dbReference type="NCBI Taxonomy" id="183260"/>
    <lineage>
        <taxon>Eukaryota</taxon>
        <taxon>Viridiplantae</taxon>
        <taxon>Streptophyta</taxon>
        <taxon>Embryophyta</taxon>
        <taxon>Tracheophyta</taxon>
        <taxon>Spermatophyta</taxon>
        <taxon>Magnoliopsida</taxon>
        <taxon>eudicotyledons</taxon>
        <taxon>Gunneridae</taxon>
        <taxon>Pentapetalae</taxon>
        <taxon>rosids</taxon>
        <taxon>malvids</taxon>
        <taxon>Malvales</taxon>
        <taxon>Malvaceae</taxon>
        <taxon>Malvoideae</taxon>
        <taxon>Hibiscus</taxon>
    </lineage>
</organism>
<protein>
    <recommendedName>
        <fullName evidence="5">RNase H type-1 domain-containing protein</fullName>
    </recommendedName>
</protein>
<proteinExistence type="predicted"/>
<evidence type="ECO:0000259" key="1">
    <source>
        <dbReference type="Pfam" id="PF13456"/>
    </source>
</evidence>
<evidence type="ECO:0008006" key="5">
    <source>
        <dbReference type="Google" id="ProtNLM"/>
    </source>
</evidence>
<dbReference type="InterPro" id="IPR002156">
    <property type="entry name" value="RNaseH_domain"/>
</dbReference>
<dbReference type="EMBL" id="JBBPBM010000184">
    <property type="protein sequence ID" value="KAK8501622.1"/>
    <property type="molecule type" value="Genomic_DNA"/>
</dbReference>
<evidence type="ECO:0000259" key="2">
    <source>
        <dbReference type="Pfam" id="PF13966"/>
    </source>
</evidence>
<dbReference type="InterPro" id="IPR026960">
    <property type="entry name" value="RVT-Znf"/>
</dbReference>
<dbReference type="Pfam" id="PF13456">
    <property type="entry name" value="RVT_3"/>
    <property type="match status" value="1"/>
</dbReference>
<evidence type="ECO:0000313" key="4">
    <source>
        <dbReference type="Proteomes" id="UP001472677"/>
    </source>
</evidence>
<accession>A0ABR2B5W5</accession>
<sequence length="446" mass="50688">MKKKEDRGHAKPVLAARISALVSELDKVKTADIERNKSVQQQDDNIQWRENRTYDRPGDNQGQVLRTKYNWEGSLPLTLKSTNASQLWKGLSNVWEIIKESICWNIRDGTGTDFWYENWLDDKGRLIFSCTADTTPPPVMVADMVDNSGRWDWNRLSQWLPNEALERIVAVKPLQNGAGDDNPGWRWEKNQNCSTKSAYKALENDISADRNHVLSKIWKLPIPQRVRVCIWLVAHQRILTNMESRVMQEPKLVKYGNQIVEDFISTNYNRIRPKVNHLASWCLPANGWMKANCEGAVNPNDGSAAIGGVIRNEQGMWQIGFSRSIGHCTSLAVELWATHDILNHAWQLGYRKIELETDNLEVVKIITRSSNILANTLLVDDILELISRPYRLAVTTTETHPSKLKACSFAMCILPCLNFTPETCKNGLHQIPSTHIPLGPNNSNSN</sequence>
<dbReference type="Pfam" id="PF13966">
    <property type="entry name" value="zf-RVT"/>
    <property type="match status" value="1"/>
</dbReference>
<dbReference type="InterPro" id="IPR053151">
    <property type="entry name" value="RNase_H-like"/>
</dbReference>
<dbReference type="InterPro" id="IPR036397">
    <property type="entry name" value="RNaseH_sf"/>
</dbReference>
<dbReference type="SUPFAM" id="SSF53098">
    <property type="entry name" value="Ribonuclease H-like"/>
    <property type="match status" value="1"/>
</dbReference>
<dbReference type="PANTHER" id="PTHR47723:SF19">
    <property type="entry name" value="POLYNUCLEOTIDYL TRANSFERASE, RIBONUCLEASE H-LIKE SUPERFAMILY PROTEIN"/>
    <property type="match status" value="1"/>
</dbReference>
<feature type="domain" description="RNase H type-1" evidence="1">
    <location>
        <begin position="292"/>
        <end position="388"/>
    </location>
</feature>
<dbReference type="Gene3D" id="3.30.420.10">
    <property type="entry name" value="Ribonuclease H-like superfamily/Ribonuclease H"/>
    <property type="match status" value="1"/>
</dbReference>